<dbReference type="OrthoDB" id="2343366at2759"/>
<sequence length="258" mass="29613">MVPSGFKSISDINYSALDSISVNLVGCYGNHALIAKLLYKERIIDEKMQVNYNYKSPTENENRPSLSPGIYFLMMPSLNLGLIIHWHESRCYEEKNFISKKEKMINLHSKLTDHQFCLTGESDLKCFILDYENEGKVCSNVNSMTIHLSQQIISEIQDGYLLQGNNYLQSFESYLLMLARKFIVIESTTSQALVAQKKINTVSEIIKNIVPKYPCRSDSKATIEKLEAEYSSIKNKIGEEEFNRIYNEIENKFSKGQT</sequence>
<dbReference type="Proteomes" id="UP000789342">
    <property type="component" value="Unassembled WGS sequence"/>
</dbReference>
<proteinExistence type="predicted"/>
<keyword evidence="3" id="KW-1185">Reference proteome</keyword>
<dbReference type="EMBL" id="CAJVPV010001401">
    <property type="protein sequence ID" value="CAG8496269.1"/>
    <property type="molecule type" value="Genomic_DNA"/>
</dbReference>
<evidence type="ECO:0000313" key="2">
    <source>
        <dbReference type="EMBL" id="CAG8496269.1"/>
    </source>
</evidence>
<dbReference type="AlphaFoldDB" id="A0A9N9EW24"/>
<comment type="caution">
    <text evidence="2">The sequence shown here is derived from an EMBL/GenBank/DDBJ whole genome shotgun (WGS) entry which is preliminary data.</text>
</comment>
<keyword evidence="1" id="KW-0175">Coiled coil</keyword>
<accession>A0A9N9EW24</accession>
<protein>
    <submittedName>
        <fullName evidence="2">8611_t:CDS:1</fullName>
    </submittedName>
</protein>
<name>A0A9N9EW24_9GLOM</name>
<feature type="coiled-coil region" evidence="1">
    <location>
        <begin position="216"/>
        <end position="243"/>
    </location>
</feature>
<reference evidence="2" key="1">
    <citation type="submission" date="2021-06" db="EMBL/GenBank/DDBJ databases">
        <authorList>
            <person name="Kallberg Y."/>
            <person name="Tangrot J."/>
            <person name="Rosling A."/>
        </authorList>
    </citation>
    <scope>NUCLEOTIDE SEQUENCE</scope>
    <source>
        <strain evidence="2">CL551</strain>
    </source>
</reference>
<organism evidence="2 3">
    <name type="scientific">Acaulospora morrowiae</name>
    <dbReference type="NCBI Taxonomy" id="94023"/>
    <lineage>
        <taxon>Eukaryota</taxon>
        <taxon>Fungi</taxon>
        <taxon>Fungi incertae sedis</taxon>
        <taxon>Mucoromycota</taxon>
        <taxon>Glomeromycotina</taxon>
        <taxon>Glomeromycetes</taxon>
        <taxon>Diversisporales</taxon>
        <taxon>Acaulosporaceae</taxon>
        <taxon>Acaulospora</taxon>
    </lineage>
</organism>
<evidence type="ECO:0000313" key="3">
    <source>
        <dbReference type="Proteomes" id="UP000789342"/>
    </source>
</evidence>
<evidence type="ECO:0000256" key="1">
    <source>
        <dbReference type="SAM" id="Coils"/>
    </source>
</evidence>
<gene>
    <name evidence="2" type="ORF">AMORRO_LOCUS3028</name>
</gene>